<organism evidence="1 2">
    <name type="scientific">Bacillus velezensis</name>
    <dbReference type="NCBI Taxonomy" id="492670"/>
    <lineage>
        <taxon>Bacteria</taxon>
        <taxon>Bacillati</taxon>
        <taxon>Bacillota</taxon>
        <taxon>Bacilli</taxon>
        <taxon>Bacillales</taxon>
        <taxon>Bacillaceae</taxon>
        <taxon>Bacillus</taxon>
        <taxon>Bacillus amyloliquefaciens group</taxon>
    </lineage>
</organism>
<accession>A0A411A3N7</accession>
<proteinExistence type="predicted"/>
<dbReference type="InterPro" id="IPR025962">
    <property type="entry name" value="SdpI/YhfL"/>
</dbReference>
<evidence type="ECO:0000313" key="1">
    <source>
        <dbReference type="EMBL" id="QOY25861.1"/>
    </source>
</evidence>
<sequence>MIMVIGGLLMAAAGILVTFFPPKSINSLYGYRTKRSMADESQWREGNRFSALLMILFGLISAAAGFAGSLLIRLTQPFALIVQAVLLIAISVLIIVLTERRLKQTGRRIDE</sequence>
<dbReference type="RefSeq" id="WP_017419152.1">
    <property type="nucleotide sequence ID" value="NZ_BDDG01000005.1"/>
</dbReference>
<evidence type="ECO:0000313" key="2">
    <source>
        <dbReference type="Proteomes" id="UP000587477"/>
    </source>
</evidence>
<protein>
    <submittedName>
        <fullName evidence="1">Uncharacterized protein</fullName>
    </submittedName>
</protein>
<reference evidence="2" key="1">
    <citation type="submission" date="2020-10" db="EMBL/GenBank/DDBJ databases">
        <title>Complete genome sequence of Bacillus velezensis NST6.</title>
        <authorList>
            <person name="Choi J."/>
        </authorList>
    </citation>
    <scope>NUCLEOTIDE SEQUENCE [LARGE SCALE GENOMIC DNA]</scope>
    <source>
        <strain evidence="2">NST6</strain>
    </source>
</reference>
<dbReference type="EMBL" id="CP063687">
    <property type="protein sequence ID" value="QOY25861.1"/>
    <property type="molecule type" value="Genomic_DNA"/>
</dbReference>
<gene>
    <name evidence="1" type="ORF">BACVE_000810</name>
</gene>
<dbReference type="KEGG" id="bmp:NG74_00862"/>
<dbReference type="AlphaFoldDB" id="A0A411A3N7"/>
<dbReference type="Proteomes" id="UP000587477">
    <property type="component" value="Chromosome"/>
</dbReference>
<dbReference type="Pfam" id="PF13630">
    <property type="entry name" value="SdpI"/>
    <property type="match status" value="1"/>
</dbReference>
<name>A0A411A3N7_BACVE</name>